<evidence type="ECO:0000256" key="2">
    <source>
        <dbReference type="ARBA" id="ARBA00009749"/>
    </source>
</evidence>
<feature type="transmembrane region" description="Helical" evidence="9">
    <location>
        <begin position="87"/>
        <end position="105"/>
    </location>
</feature>
<dbReference type="GO" id="GO:0016020">
    <property type="term" value="C:membrane"/>
    <property type="evidence" value="ECO:0007669"/>
    <property type="project" value="UniProtKB-SubCell"/>
</dbReference>
<keyword evidence="7" id="KW-0406">Ion transport</keyword>
<dbReference type="AlphaFoldDB" id="A0A2U1S5D6"/>
<accession>A0A2U1S5D6</accession>
<dbReference type="PANTHER" id="PTHR16228">
    <property type="entry name" value="DIVALENT CATION TRANSPORTER SOLUTE CARRIER FAMILY 41"/>
    <property type="match status" value="1"/>
</dbReference>
<dbReference type="InterPro" id="IPR036739">
    <property type="entry name" value="SLC41_membr_dom_sf"/>
</dbReference>
<keyword evidence="3" id="KW-0813">Transport</keyword>
<dbReference type="InterPro" id="IPR045349">
    <property type="entry name" value="SLC41A1-3"/>
</dbReference>
<sequence>MIRQCILSILMFFANAVVFIFKFIEKPTSLFDNRSSKFVKYFSEFYSEHKRSIKEGLIALLICAVGDLCAGIILGNMTYFLETFPGLLVLIPGAIGMRGNIFGSFSSRLSTNLHIGILTPEFKKSDVLMENITVSFILTLVLSLFLAIIAKLICIIFGFESMSLIDFMLISLVAGLVSSLIMLPITMLISLKSFQNGWDPDNITTPLIAAFGDLFTLPAIIVAILILSLLNYSLILKYVVFVLLIVIVLAAIYYGFNSSEETKSIIKQSTPVLFICSVLGVFAGGIFNNSISTLLSNPTLLTLMPLFSGESGSIVSILGARLSSGLHSGLIEPILRPKKNTLYNFLIIIILAIIIYPIIGFMADESSYLLGVMGLGFDKTIFISLASGLILIPIMMVIVFYVSTLSYRRGYDPDNIVIPISTSITDSISSLILIGVSLIVTGAIVF</sequence>
<evidence type="ECO:0000313" key="11">
    <source>
        <dbReference type="EMBL" id="PWB84779.1"/>
    </source>
</evidence>
<keyword evidence="4 9" id="KW-0812">Transmembrane</keyword>
<evidence type="ECO:0000256" key="1">
    <source>
        <dbReference type="ARBA" id="ARBA00004141"/>
    </source>
</evidence>
<evidence type="ECO:0000256" key="7">
    <source>
        <dbReference type="ARBA" id="ARBA00023065"/>
    </source>
</evidence>
<reference evidence="11 12" key="1">
    <citation type="submission" date="2017-03" db="EMBL/GenBank/DDBJ databases">
        <title>Genome sequence of Methanobrevibacter wosei.</title>
        <authorList>
            <person name="Poehlein A."/>
            <person name="Seedorf H."/>
            <person name="Daniel R."/>
        </authorList>
    </citation>
    <scope>NUCLEOTIDE SEQUENCE [LARGE SCALE GENOMIC DNA]</scope>
    <source>
        <strain evidence="11 12">DSM 11979</strain>
    </source>
</reference>
<organism evidence="11 12">
    <name type="scientific">Methanobrevibacter woesei</name>
    <dbReference type="NCBI Taxonomy" id="190976"/>
    <lineage>
        <taxon>Archaea</taxon>
        <taxon>Methanobacteriati</taxon>
        <taxon>Methanobacteriota</taxon>
        <taxon>Methanomada group</taxon>
        <taxon>Methanobacteria</taxon>
        <taxon>Methanobacteriales</taxon>
        <taxon>Methanobacteriaceae</taxon>
        <taxon>Methanobrevibacter</taxon>
    </lineage>
</organism>
<dbReference type="PANTHER" id="PTHR16228:SF7">
    <property type="entry name" value="SLC41A_MGTE INTEGRAL MEMBRANE DOMAIN-CONTAINING PROTEIN"/>
    <property type="match status" value="1"/>
</dbReference>
<dbReference type="GO" id="GO:0008324">
    <property type="term" value="F:monoatomic cation transmembrane transporter activity"/>
    <property type="evidence" value="ECO:0007669"/>
    <property type="project" value="InterPro"/>
</dbReference>
<feature type="transmembrane region" description="Helical" evidence="9">
    <location>
        <begin position="203"/>
        <end position="229"/>
    </location>
</feature>
<comment type="similarity">
    <text evidence="2">Belongs to the SLC41A transporter family.</text>
</comment>
<name>A0A2U1S5D6_9EURY</name>
<feature type="transmembrane region" description="Helical" evidence="9">
    <location>
        <begin position="57"/>
        <end position="81"/>
    </location>
</feature>
<feature type="domain" description="SLC41A/MgtE integral membrane" evidence="10">
    <location>
        <begin position="91"/>
        <end position="221"/>
    </location>
</feature>
<evidence type="ECO:0000256" key="5">
    <source>
        <dbReference type="ARBA" id="ARBA00022842"/>
    </source>
</evidence>
<dbReference type="Pfam" id="PF01769">
    <property type="entry name" value="MgtE"/>
    <property type="match status" value="2"/>
</dbReference>
<dbReference type="InterPro" id="IPR006667">
    <property type="entry name" value="SLC41_membr_dom"/>
</dbReference>
<evidence type="ECO:0000256" key="6">
    <source>
        <dbReference type="ARBA" id="ARBA00022989"/>
    </source>
</evidence>
<comment type="subcellular location">
    <subcellularLocation>
        <location evidence="1">Membrane</location>
        <topology evidence="1">Multi-pass membrane protein</topology>
    </subcellularLocation>
</comment>
<feature type="domain" description="SLC41A/MgtE integral membrane" evidence="10">
    <location>
        <begin position="304"/>
        <end position="436"/>
    </location>
</feature>
<dbReference type="Proteomes" id="UP000245577">
    <property type="component" value="Unassembled WGS sequence"/>
</dbReference>
<dbReference type="Gene3D" id="1.10.357.20">
    <property type="entry name" value="SLC41 divalent cation transporters, integral membrane domain"/>
    <property type="match status" value="2"/>
</dbReference>
<keyword evidence="12" id="KW-1185">Reference proteome</keyword>
<feature type="transmembrane region" description="Helical" evidence="9">
    <location>
        <begin position="341"/>
        <end position="361"/>
    </location>
</feature>
<evidence type="ECO:0000256" key="3">
    <source>
        <dbReference type="ARBA" id="ARBA00022448"/>
    </source>
</evidence>
<protein>
    <submittedName>
        <fullName evidence="11">Divalent cation transporter</fullName>
    </submittedName>
</protein>
<dbReference type="EMBL" id="MZGU01000007">
    <property type="protein sequence ID" value="PWB84779.1"/>
    <property type="molecule type" value="Genomic_DNA"/>
</dbReference>
<feature type="transmembrane region" description="Helical" evidence="9">
    <location>
        <begin position="165"/>
        <end position="191"/>
    </location>
</feature>
<evidence type="ECO:0000313" key="12">
    <source>
        <dbReference type="Proteomes" id="UP000245577"/>
    </source>
</evidence>
<keyword evidence="5" id="KW-0460">Magnesium</keyword>
<feature type="transmembrane region" description="Helical" evidence="9">
    <location>
        <begin position="268"/>
        <end position="287"/>
    </location>
</feature>
<feature type="transmembrane region" description="Helical" evidence="9">
    <location>
        <begin position="6"/>
        <end position="24"/>
    </location>
</feature>
<gene>
    <name evidence="11" type="ORF">MBBWO_15450</name>
</gene>
<feature type="transmembrane region" description="Helical" evidence="9">
    <location>
        <begin position="424"/>
        <end position="445"/>
    </location>
</feature>
<evidence type="ECO:0000256" key="9">
    <source>
        <dbReference type="SAM" id="Phobius"/>
    </source>
</evidence>
<keyword evidence="8 9" id="KW-0472">Membrane</keyword>
<evidence type="ECO:0000259" key="10">
    <source>
        <dbReference type="Pfam" id="PF01769"/>
    </source>
</evidence>
<keyword evidence="6 9" id="KW-1133">Transmembrane helix</keyword>
<comment type="caution">
    <text evidence="11">The sequence shown here is derived from an EMBL/GenBank/DDBJ whole genome shotgun (WGS) entry which is preliminary data.</text>
</comment>
<evidence type="ECO:0000256" key="4">
    <source>
        <dbReference type="ARBA" id="ARBA00022692"/>
    </source>
</evidence>
<feature type="transmembrane region" description="Helical" evidence="9">
    <location>
        <begin position="132"/>
        <end position="159"/>
    </location>
</feature>
<feature type="transmembrane region" description="Helical" evidence="9">
    <location>
        <begin position="235"/>
        <end position="256"/>
    </location>
</feature>
<dbReference type="SUPFAM" id="SSF161093">
    <property type="entry name" value="MgtE membrane domain-like"/>
    <property type="match status" value="2"/>
</dbReference>
<evidence type="ECO:0000256" key="8">
    <source>
        <dbReference type="ARBA" id="ARBA00023136"/>
    </source>
</evidence>
<proteinExistence type="inferred from homology"/>
<feature type="transmembrane region" description="Helical" evidence="9">
    <location>
        <begin position="381"/>
        <end position="403"/>
    </location>
</feature>